<keyword evidence="1" id="KW-0946">Virion</keyword>
<evidence type="ECO:0000313" key="2">
    <source>
        <dbReference type="Proteomes" id="UP000677989"/>
    </source>
</evidence>
<protein>
    <submittedName>
        <fullName evidence="1">Coat protein</fullName>
    </submittedName>
</protein>
<dbReference type="Proteomes" id="UP000677989">
    <property type="component" value="Segment"/>
</dbReference>
<dbReference type="GO" id="GO:0019028">
    <property type="term" value="C:viral capsid"/>
    <property type="evidence" value="ECO:0007669"/>
    <property type="project" value="UniProtKB-KW"/>
</dbReference>
<keyword evidence="1" id="KW-0167">Capsid protein</keyword>
<dbReference type="KEGG" id="vg:80399374"/>
<evidence type="ECO:0000313" key="1">
    <source>
        <dbReference type="EMBL" id="DAD51094.1"/>
    </source>
</evidence>
<sequence>MAYSFTWGYDPATIVTKNVGVDTITPASYVVTSQAPDEIVESNLTSPLGRVEKLTFGRRSVKDIYANSTAIDPAYKSPSRAGIKVLVNWESVASLTNSADPTFRMDFPISSRLTVTVPASDYLTADDVNMLIKHHIGALYGAGTDVTSARIGKLLRGALALQ</sequence>
<gene>
    <name evidence="1" type="primary">SRR7976300_1_2</name>
</gene>
<proteinExistence type="predicted"/>
<reference evidence="1" key="1">
    <citation type="submission" date="2020-09" db="EMBL/GenBank/DDBJ databases">
        <title>Leviviricetes taxonomy.</title>
        <authorList>
            <person name="Stockdale S.R."/>
            <person name="Callanan J."/>
            <person name="Adriaenssens E.M."/>
            <person name="Kuhn J.H."/>
            <person name="Rumnieks J."/>
            <person name="Shkoporov A."/>
            <person name="Draper L.A."/>
            <person name="Ross P."/>
            <person name="Hill C."/>
        </authorList>
    </citation>
    <scope>NUCLEOTIDE SEQUENCE</scope>
</reference>
<dbReference type="EMBL" id="BK013717">
    <property type="protein sequence ID" value="DAD51094.1"/>
    <property type="molecule type" value="Genomic_RNA"/>
</dbReference>
<dbReference type="GeneID" id="80399374"/>
<accession>A0A8S5KZF0</accession>
<organism evidence="1 2">
    <name type="scientific">ssRNA phage SRR7976300_1</name>
    <dbReference type="NCBI Taxonomy" id="2786650"/>
    <lineage>
        <taxon>Viruses</taxon>
        <taxon>Riboviria</taxon>
        <taxon>Orthornavirae</taxon>
        <taxon>Lenarviricota</taxon>
        <taxon>Leviviricetes</taxon>
        <taxon>Timlovirales</taxon>
        <taxon>Blumeviridae</taxon>
        <taxon>Dahmuivirus</taxon>
        <taxon>Dahmuivirus pelovivens</taxon>
    </lineage>
</organism>
<name>A0A8S5KZF0_9VIRU</name>
<keyword evidence="2" id="KW-1185">Reference proteome</keyword>
<dbReference type="RefSeq" id="YP_010770148.1">
    <property type="nucleotide sequence ID" value="NC_074178.1"/>
</dbReference>